<keyword evidence="3" id="KW-1185">Reference proteome</keyword>
<accession>A0A2V4BNI0</accession>
<keyword evidence="1" id="KW-1133">Transmembrane helix</keyword>
<protein>
    <submittedName>
        <fullName evidence="2">Uncharacterized protein</fullName>
    </submittedName>
</protein>
<keyword evidence="1" id="KW-0472">Membrane</keyword>
<evidence type="ECO:0000313" key="3">
    <source>
        <dbReference type="Proteomes" id="UP000247903"/>
    </source>
</evidence>
<name>A0A2V4BNI0_9FLAO</name>
<organism evidence="2 3">
    <name type="scientific">Flavobacterium cheongpyeongense</name>
    <dbReference type="NCBI Taxonomy" id="2212651"/>
    <lineage>
        <taxon>Bacteria</taxon>
        <taxon>Pseudomonadati</taxon>
        <taxon>Bacteroidota</taxon>
        <taxon>Flavobacteriia</taxon>
        <taxon>Flavobacteriales</taxon>
        <taxon>Flavobacteriaceae</taxon>
        <taxon>Flavobacterium</taxon>
    </lineage>
</organism>
<gene>
    <name evidence="2" type="ORF">DMB65_13330</name>
</gene>
<dbReference type="OrthoDB" id="884899at2"/>
<sequence length="421" mass="50439">MINVNLNKQILGRWINDEIEYVFSQNNTFQIAYPNNEKLINGYYSIKEKVVEFTYVDYSHVWKSNIEYIDSNQLQLKYLLDKKVKNYNLKKIADNYSLKKINALGKTSLLILSAFNEQYYPILLMNEEIKDSLFFDYFEKPEKPKFTEKEPEKTNGFLFYILFVIIGFLIFNYLKTFIGLLFIFLGMYLIFTNPEKKKYLKEKNDFENYKKSYESQLKKYYHEITLNEEDFLKLKNKEKISSILRKTKYSIGTDYIKGLSHQFFLNHLIHHLGSKHNNSKGILESLTYLNKYFTHKPTSRPYVSDFAYVNDEIGLVLLIEIDEPYTIQNKEPIHLNDNDRNSFFLELNWIIIRFSEEQILMYPNESCNFISELILEFEEPSGRLGLPNSLPFIERWNDFNIHRLINSNYRENYLKTNKNKL</sequence>
<reference evidence="2 3" key="1">
    <citation type="submission" date="2018-05" db="EMBL/GenBank/DDBJ databases">
        <title>Flavobacterium sp. strain IMCC34759, incomplete genome.</title>
        <authorList>
            <person name="Joung Y."/>
            <person name="Cho J."/>
        </authorList>
    </citation>
    <scope>NUCLEOTIDE SEQUENCE [LARGE SCALE GENOMIC DNA]</scope>
    <source>
        <strain evidence="2 3">IMCC34759</strain>
    </source>
</reference>
<dbReference type="AlphaFoldDB" id="A0A2V4BNI0"/>
<evidence type="ECO:0000313" key="2">
    <source>
        <dbReference type="EMBL" id="PXY40307.1"/>
    </source>
</evidence>
<evidence type="ECO:0000256" key="1">
    <source>
        <dbReference type="SAM" id="Phobius"/>
    </source>
</evidence>
<proteinExistence type="predicted"/>
<dbReference type="Proteomes" id="UP000247903">
    <property type="component" value="Unassembled WGS sequence"/>
</dbReference>
<dbReference type="EMBL" id="QJHK01000011">
    <property type="protein sequence ID" value="PXY40307.1"/>
    <property type="molecule type" value="Genomic_DNA"/>
</dbReference>
<keyword evidence="1" id="KW-0812">Transmembrane</keyword>
<feature type="transmembrane region" description="Helical" evidence="1">
    <location>
        <begin position="158"/>
        <end position="191"/>
    </location>
</feature>
<dbReference type="RefSeq" id="WP_110307131.1">
    <property type="nucleotide sequence ID" value="NZ_QJHK01000011.1"/>
</dbReference>
<comment type="caution">
    <text evidence="2">The sequence shown here is derived from an EMBL/GenBank/DDBJ whole genome shotgun (WGS) entry which is preliminary data.</text>
</comment>